<dbReference type="Proteomes" id="UP000028981">
    <property type="component" value="Unassembled WGS sequence"/>
</dbReference>
<organism evidence="1 2">
    <name type="scientific">Devosia riboflavina</name>
    <dbReference type="NCBI Taxonomy" id="46914"/>
    <lineage>
        <taxon>Bacteria</taxon>
        <taxon>Pseudomonadati</taxon>
        <taxon>Pseudomonadota</taxon>
        <taxon>Alphaproteobacteria</taxon>
        <taxon>Hyphomicrobiales</taxon>
        <taxon>Devosiaceae</taxon>
        <taxon>Devosia</taxon>
    </lineage>
</organism>
<keyword evidence="2" id="KW-1185">Reference proteome</keyword>
<dbReference type="OrthoDB" id="7351393at2"/>
<dbReference type="PANTHER" id="PTHR21192:SF2">
    <property type="entry name" value="NADH DEHYDROGENASE [UBIQUINONE] 1 ALPHA SUBCOMPLEX ASSEMBLY FACTOR 3"/>
    <property type="match status" value="1"/>
</dbReference>
<evidence type="ECO:0000313" key="1">
    <source>
        <dbReference type="EMBL" id="KFL30796.1"/>
    </source>
</evidence>
<dbReference type="AlphaFoldDB" id="A0A087M1P3"/>
<proteinExistence type="predicted"/>
<name>A0A087M1P3_9HYPH</name>
<dbReference type="InterPro" id="IPR007523">
    <property type="entry name" value="NDUFAF3/AAMDC"/>
</dbReference>
<dbReference type="RefSeq" id="WP_035083178.1">
    <property type="nucleotide sequence ID" value="NZ_JQGC01000010.1"/>
</dbReference>
<comment type="caution">
    <text evidence="1">The sequence shown here is derived from an EMBL/GenBank/DDBJ whole genome shotgun (WGS) entry which is preliminary data.</text>
</comment>
<dbReference type="PANTHER" id="PTHR21192">
    <property type="entry name" value="NUCLEAR PROTEIN E3-3"/>
    <property type="match status" value="1"/>
</dbReference>
<dbReference type="Gene3D" id="3.40.1230.10">
    <property type="entry name" value="MTH938-like"/>
    <property type="match status" value="1"/>
</dbReference>
<dbReference type="InterPro" id="IPR036748">
    <property type="entry name" value="MTH938-like_sf"/>
</dbReference>
<dbReference type="STRING" id="46914.JP75_12425"/>
<dbReference type="SUPFAM" id="SSF64076">
    <property type="entry name" value="MTH938-like"/>
    <property type="match status" value="1"/>
</dbReference>
<sequence>MALPSDPLSTGAGRFPRQVGIDAYGNGGFRFAELSHRGSLLCLPTGMQGWDIVSPAELTLDSLQPVLELADQLDVLLIGLGMDIARIDPSIRDAFRERKVIIEAVGTGGAVRTYNVLLAEERAVAGAFIAVENAR</sequence>
<dbReference type="CDD" id="cd00248">
    <property type="entry name" value="Mth938-like"/>
    <property type="match status" value="1"/>
</dbReference>
<dbReference type="Pfam" id="PF04430">
    <property type="entry name" value="DUF498"/>
    <property type="match status" value="1"/>
</dbReference>
<dbReference type="EMBL" id="JQGC01000010">
    <property type="protein sequence ID" value="KFL30796.1"/>
    <property type="molecule type" value="Genomic_DNA"/>
</dbReference>
<protein>
    <submittedName>
        <fullName evidence="1">Membrane protein</fullName>
    </submittedName>
</protein>
<accession>A0A087M1P3</accession>
<evidence type="ECO:0000313" key="2">
    <source>
        <dbReference type="Proteomes" id="UP000028981"/>
    </source>
</evidence>
<gene>
    <name evidence="1" type="ORF">JP75_12425</name>
</gene>
<reference evidence="1 2" key="1">
    <citation type="submission" date="2014-08" db="EMBL/GenBank/DDBJ databases">
        <authorList>
            <person name="Hassan Y.I."/>
            <person name="Lepp D."/>
            <person name="Zhou T."/>
        </authorList>
    </citation>
    <scope>NUCLEOTIDE SEQUENCE [LARGE SCALE GENOMIC DNA]</scope>
    <source>
        <strain evidence="1 2">IFO13584</strain>
    </source>
</reference>